<gene>
    <name evidence="1" type="ordered locus">DSY2241</name>
</gene>
<dbReference type="STRING" id="138119.DSY2241"/>
<evidence type="ECO:0000313" key="2">
    <source>
        <dbReference type="Proteomes" id="UP000001946"/>
    </source>
</evidence>
<sequence length="114" mass="13058">MFLADNFAGYRSWACDGNVPLSGLKVINQHLVNMMTDRYIGQNRLEGCQHFHRFIVTVCKGFLVSSPYFEPILQNDQSKGGLKIGNGIHNLPANRCLQFYKIGWFGYRKTELQN</sequence>
<dbReference type="HOGENOM" id="CLU_2117062_0_0_9"/>
<reference evidence="1 2" key="1">
    <citation type="journal article" date="2006" name="J. Bacteriol.">
        <title>Complete genome sequence of the dehalorespiring bacterium Desulfitobacterium hafniense Y51 and comparison with Dehalococcoides ethenogenes 195.</title>
        <authorList>
            <person name="Nonaka H."/>
            <person name="Keresztes G."/>
            <person name="Shinoda Y."/>
            <person name="Ikenaga Y."/>
            <person name="Abe M."/>
            <person name="Naito K."/>
            <person name="Inatomi K."/>
            <person name="Furukawa K."/>
            <person name="Inui M."/>
            <person name="Yukawa H."/>
        </authorList>
    </citation>
    <scope>NUCLEOTIDE SEQUENCE [LARGE SCALE GENOMIC DNA]</scope>
    <source>
        <strain evidence="1 2">Y51</strain>
    </source>
</reference>
<protein>
    <submittedName>
        <fullName evidence="1">Uncharacterized protein</fullName>
    </submittedName>
</protein>
<dbReference type="Proteomes" id="UP000001946">
    <property type="component" value="Chromosome"/>
</dbReference>
<dbReference type="AlphaFoldDB" id="Q24VB2"/>
<organism evidence="1 2">
    <name type="scientific">Desulfitobacterium hafniense (strain Y51)</name>
    <dbReference type="NCBI Taxonomy" id="138119"/>
    <lineage>
        <taxon>Bacteria</taxon>
        <taxon>Bacillati</taxon>
        <taxon>Bacillota</taxon>
        <taxon>Clostridia</taxon>
        <taxon>Eubacteriales</taxon>
        <taxon>Desulfitobacteriaceae</taxon>
        <taxon>Desulfitobacterium</taxon>
    </lineage>
</organism>
<dbReference type="KEGG" id="dsy:DSY2241"/>
<name>Q24VB2_DESHY</name>
<keyword evidence="2" id="KW-1185">Reference proteome</keyword>
<evidence type="ECO:0000313" key="1">
    <source>
        <dbReference type="EMBL" id="BAE84030.1"/>
    </source>
</evidence>
<proteinExistence type="predicted"/>
<dbReference type="EMBL" id="AP008230">
    <property type="protein sequence ID" value="BAE84030.1"/>
    <property type="molecule type" value="Genomic_DNA"/>
</dbReference>
<accession>Q24VB2</accession>